<comment type="caution">
    <text evidence="5">The sequence shown here is derived from an EMBL/GenBank/DDBJ whole genome shotgun (WGS) entry which is preliminary data.</text>
</comment>
<organism evidence="5 6">
    <name type="scientific">Bifidobacterium saguini DSM 23967</name>
    <dbReference type="NCBI Taxonomy" id="1437607"/>
    <lineage>
        <taxon>Bacteria</taxon>
        <taxon>Bacillati</taxon>
        <taxon>Actinomycetota</taxon>
        <taxon>Actinomycetes</taxon>
        <taxon>Bifidobacteriales</taxon>
        <taxon>Bifidobacteriaceae</taxon>
        <taxon>Bifidobacterium</taxon>
    </lineage>
</organism>
<feature type="domain" description="Response regulatory" evidence="4">
    <location>
        <begin position="8"/>
        <end position="127"/>
    </location>
</feature>
<dbReference type="Pfam" id="PF00196">
    <property type="entry name" value="GerE"/>
    <property type="match status" value="1"/>
</dbReference>
<dbReference type="CDD" id="cd00156">
    <property type="entry name" value="REC"/>
    <property type="match status" value="1"/>
</dbReference>
<dbReference type="Pfam" id="PF00072">
    <property type="entry name" value="Response_reg"/>
    <property type="match status" value="1"/>
</dbReference>
<dbReference type="PROSITE" id="PS50110">
    <property type="entry name" value="RESPONSE_REGULATORY"/>
    <property type="match status" value="1"/>
</dbReference>
<dbReference type="PANTHER" id="PTHR43214">
    <property type="entry name" value="TWO-COMPONENT RESPONSE REGULATOR"/>
    <property type="match status" value="1"/>
</dbReference>
<feature type="modified residue" description="4-aspartylphosphate" evidence="2">
    <location>
        <position position="62"/>
    </location>
</feature>
<dbReference type="OrthoDB" id="9808843at2"/>
<reference evidence="5 6" key="1">
    <citation type="submission" date="2014-03" db="EMBL/GenBank/DDBJ databases">
        <title>Genomics of Bifidobacteria.</title>
        <authorList>
            <person name="Ventura M."/>
            <person name="Milani C."/>
            <person name="Lugli G.A."/>
        </authorList>
    </citation>
    <scope>NUCLEOTIDE SEQUENCE [LARGE SCALE GENOMIC DNA]</scope>
    <source>
        <strain evidence="5 6">DSM 23967</strain>
    </source>
</reference>
<sequence length="221" mass="25100">MYLGKRIRIAIVDNDKLTLGMMKLMVKQLLPFAEIYWTAAKGKTAIDKCLDKKTQPDVLLVDMSLEDMTGYEVCRAIRSKTPQIVLIGITAFSLERYYVQALENGAACLMDKAQVRDVCQALCLLANGQSPHVKYESSETAQEAYARLSREDNPEHRYKNLTRREEEVMNLCALGYTSKEIGAKLSIGEPTVKTYIKRVVEKIGAKNRTQAVIRWLEMKEE</sequence>
<name>A0A087DE44_9BIFI</name>
<dbReference type="CDD" id="cd06170">
    <property type="entry name" value="LuxR_C_like"/>
    <property type="match status" value="1"/>
</dbReference>
<dbReference type="AlphaFoldDB" id="A0A087DE44"/>
<evidence type="ECO:0000259" key="4">
    <source>
        <dbReference type="PROSITE" id="PS50110"/>
    </source>
</evidence>
<dbReference type="SMART" id="SM00421">
    <property type="entry name" value="HTH_LUXR"/>
    <property type="match status" value="1"/>
</dbReference>
<dbReference type="InterPro" id="IPR011006">
    <property type="entry name" value="CheY-like_superfamily"/>
</dbReference>
<dbReference type="SUPFAM" id="SSF52172">
    <property type="entry name" value="CheY-like"/>
    <property type="match status" value="1"/>
</dbReference>
<dbReference type="Proteomes" id="UP000029066">
    <property type="component" value="Unassembled WGS sequence"/>
</dbReference>
<dbReference type="GO" id="GO:0003677">
    <property type="term" value="F:DNA binding"/>
    <property type="evidence" value="ECO:0007669"/>
    <property type="project" value="UniProtKB-KW"/>
</dbReference>
<evidence type="ECO:0000259" key="3">
    <source>
        <dbReference type="PROSITE" id="PS50043"/>
    </source>
</evidence>
<dbReference type="PANTHER" id="PTHR43214:SF43">
    <property type="entry name" value="TWO-COMPONENT RESPONSE REGULATOR"/>
    <property type="match status" value="1"/>
</dbReference>
<keyword evidence="2" id="KW-0597">Phosphoprotein</keyword>
<dbReference type="PRINTS" id="PR00038">
    <property type="entry name" value="HTHLUXR"/>
</dbReference>
<feature type="domain" description="HTH luxR-type" evidence="3">
    <location>
        <begin position="154"/>
        <end position="219"/>
    </location>
</feature>
<evidence type="ECO:0000256" key="1">
    <source>
        <dbReference type="ARBA" id="ARBA00023125"/>
    </source>
</evidence>
<dbReference type="PROSITE" id="PS00622">
    <property type="entry name" value="HTH_LUXR_1"/>
    <property type="match status" value="1"/>
</dbReference>
<dbReference type="GO" id="GO:0006355">
    <property type="term" value="P:regulation of DNA-templated transcription"/>
    <property type="evidence" value="ECO:0007669"/>
    <property type="project" value="InterPro"/>
</dbReference>
<dbReference type="InterPro" id="IPR000792">
    <property type="entry name" value="Tscrpt_reg_LuxR_C"/>
</dbReference>
<protein>
    <submittedName>
        <fullName evidence="5">Two component transcriptional regulator, LuxR family</fullName>
    </submittedName>
</protein>
<dbReference type="SUPFAM" id="SSF46894">
    <property type="entry name" value="C-terminal effector domain of the bipartite response regulators"/>
    <property type="match status" value="1"/>
</dbReference>
<dbReference type="EMBL" id="JGZN01000004">
    <property type="protein sequence ID" value="KFI93794.1"/>
    <property type="molecule type" value="Genomic_DNA"/>
</dbReference>
<evidence type="ECO:0000313" key="5">
    <source>
        <dbReference type="EMBL" id="KFI93794.1"/>
    </source>
</evidence>
<gene>
    <name evidence="5" type="ORF">BISA_1616</name>
</gene>
<dbReference type="InterPro" id="IPR016032">
    <property type="entry name" value="Sig_transdc_resp-reg_C-effctor"/>
</dbReference>
<dbReference type="InterPro" id="IPR039420">
    <property type="entry name" value="WalR-like"/>
</dbReference>
<proteinExistence type="predicted"/>
<dbReference type="InterPro" id="IPR001789">
    <property type="entry name" value="Sig_transdc_resp-reg_receiver"/>
</dbReference>
<dbReference type="SMART" id="SM00448">
    <property type="entry name" value="REC"/>
    <property type="match status" value="1"/>
</dbReference>
<evidence type="ECO:0000256" key="2">
    <source>
        <dbReference type="PROSITE-ProRule" id="PRU00169"/>
    </source>
</evidence>
<dbReference type="STRING" id="1437607.BISA_1616"/>
<keyword evidence="1" id="KW-0238">DNA-binding</keyword>
<dbReference type="PROSITE" id="PS50043">
    <property type="entry name" value="HTH_LUXR_2"/>
    <property type="match status" value="1"/>
</dbReference>
<dbReference type="RefSeq" id="WP_033889832.1">
    <property type="nucleotide sequence ID" value="NZ_JDUT01000001.1"/>
</dbReference>
<dbReference type="GO" id="GO:0000160">
    <property type="term" value="P:phosphorelay signal transduction system"/>
    <property type="evidence" value="ECO:0007669"/>
    <property type="project" value="InterPro"/>
</dbReference>
<evidence type="ECO:0000313" key="6">
    <source>
        <dbReference type="Proteomes" id="UP000029066"/>
    </source>
</evidence>
<dbReference type="Gene3D" id="3.40.50.2300">
    <property type="match status" value="1"/>
</dbReference>
<accession>A0A087DE44</accession>